<dbReference type="AlphaFoldDB" id="A0A974BY07"/>
<organism evidence="1 2">
    <name type="scientific">Xenopus laevis</name>
    <name type="common">African clawed frog</name>
    <dbReference type="NCBI Taxonomy" id="8355"/>
    <lineage>
        <taxon>Eukaryota</taxon>
        <taxon>Metazoa</taxon>
        <taxon>Chordata</taxon>
        <taxon>Craniata</taxon>
        <taxon>Vertebrata</taxon>
        <taxon>Euteleostomi</taxon>
        <taxon>Amphibia</taxon>
        <taxon>Batrachia</taxon>
        <taxon>Anura</taxon>
        <taxon>Pipoidea</taxon>
        <taxon>Pipidae</taxon>
        <taxon>Xenopodinae</taxon>
        <taxon>Xenopus</taxon>
        <taxon>Xenopus</taxon>
    </lineage>
</organism>
<dbReference type="Proteomes" id="UP000694892">
    <property type="component" value="Chromosome 9_10L"/>
</dbReference>
<sequence>MFCPDRNLSVSSCKGMRVQLSSSASQIPTPGEIQQRSQIHFLKLTPQEYKVYESVRLYIYNMHCWL</sequence>
<accession>A0A974BY07</accession>
<reference evidence="2" key="1">
    <citation type="journal article" date="2016" name="Nature">
        <title>Genome evolution in the allotetraploid frog Xenopus laevis.</title>
        <authorList>
            <person name="Session A.M."/>
            <person name="Uno Y."/>
            <person name="Kwon T."/>
            <person name="Chapman J.A."/>
            <person name="Toyoda A."/>
            <person name="Takahashi S."/>
            <person name="Fukui A."/>
            <person name="Hikosaka A."/>
            <person name="Suzuki A."/>
            <person name="Kondo M."/>
            <person name="van Heeringen S.J."/>
            <person name="Quigley I."/>
            <person name="Heinz S."/>
            <person name="Ogino H."/>
            <person name="Ochi H."/>
            <person name="Hellsten U."/>
            <person name="Lyons J.B."/>
            <person name="Simakov O."/>
            <person name="Putnam N."/>
            <person name="Stites J."/>
            <person name="Kuroki Y."/>
            <person name="Tanaka T."/>
            <person name="Michiue T."/>
            <person name="Watanabe M."/>
            <person name="Bogdanovic O."/>
            <person name="Lister R."/>
            <person name="Georgiou G."/>
            <person name="Paranjpe S.S."/>
            <person name="van Kruijsbergen I."/>
            <person name="Shu S."/>
            <person name="Carlson J."/>
            <person name="Kinoshita T."/>
            <person name="Ohta Y."/>
            <person name="Mawaribuchi S."/>
            <person name="Jenkins J."/>
            <person name="Grimwood J."/>
            <person name="Schmutz J."/>
            <person name="Mitros T."/>
            <person name="Mozaffari S.V."/>
            <person name="Suzuki Y."/>
            <person name="Haramoto Y."/>
            <person name="Yamamoto T.S."/>
            <person name="Takagi C."/>
            <person name="Heald R."/>
            <person name="Miller K."/>
            <person name="Haudenschild C."/>
            <person name="Kitzman J."/>
            <person name="Nakayama T."/>
            <person name="Izutsu Y."/>
            <person name="Robert J."/>
            <person name="Fortriede J."/>
            <person name="Burns K."/>
            <person name="Lotay V."/>
            <person name="Karimi K."/>
            <person name="Yasuoka Y."/>
            <person name="Dichmann D.S."/>
            <person name="Flajnik M.F."/>
            <person name="Houston D.W."/>
            <person name="Shendure J."/>
            <person name="DuPasquier L."/>
            <person name="Vize P.D."/>
            <person name="Zorn A.M."/>
            <person name="Ito M."/>
            <person name="Marcotte E.M."/>
            <person name="Wallingford J.B."/>
            <person name="Ito Y."/>
            <person name="Asashima M."/>
            <person name="Ueno N."/>
            <person name="Matsuda Y."/>
            <person name="Veenstra G.J."/>
            <person name="Fujiyama A."/>
            <person name="Harland R.M."/>
            <person name="Taira M."/>
            <person name="Rokhsar D.S."/>
        </authorList>
    </citation>
    <scope>NUCLEOTIDE SEQUENCE [LARGE SCALE GENOMIC DNA]</scope>
    <source>
        <strain evidence="2">J</strain>
    </source>
</reference>
<gene>
    <name evidence="1" type="ORF">XELAEV_18044183mg</name>
</gene>
<dbReference type="EMBL" id="CM004482">
    <property type="protein sequence ID" value="OCT63088.1"/>
    <property type="molecule type" value="Genomic_DNA"/>
</dbReference>
<proteinExistence type="predicted"/>
<evidence type="ECO:0000313" key="2">
    <source>
        <dbReference type="Proteomes" id="UP000694892"/>
    </source>
</evidence>
<name>A0A974BY07_XENLA</name>
<evidence type="ECO:0000313" key="1">
    <source>
        <dbReference type="EMBL" id="OCT63088.1"/>
    </source>
</evidence>
<protein>
    <submittedName>
        <fullName evidence="1">Uncharacterized protein</fullName>
    </submittedName>
</protein>